<organism evidence="5 6">
    <name type="scientific">Leptidea sinapis</name>
    <dbReference type="NCBI Taxonomy" id="189913"/>
    <lineage>
        <taxon>Eukaryota</taxon>
        <taxon>Metazoa</taxon>
        <taxon>Ecdysozoa</taxon>
        <taxon>Arthropoda</taxon>
        <taxon>Hexapoda</taxon>
        <taxon>Insecta</taxon>
        <taxon>Pterygota</taxon>
        <taxon>Neoptera</taxon>
        <taxon>Endopterygota</taxon>
        <taxon>Lepidoptera</taxon>
        <taxon>Glossata</taxon>
        <taxon>Ditrysia</taxon>
        <taxon>Papilionoidea</taxon>
        <taxon>Pieridae</taxon>
        <taxon>Dismorphiinae</taxon>
        <taxon>Leptidea</taxon>
    </lineage>
</organism>
<dbReference type="InterPro" id="IPR004210">
    <property type="entry name" value="BESS_motif"/>
</dbReference>
<accession>A0A5E4QHJ8</accession>
<dbReference type="AlphaFoldDB" id="A0A5E4QHJ8"/>
<evidence type="ECO:0008006" key="7">
    <source>
        <dbReference type="Google" id="ProtNLM"/>
    </source>
</evidence>
<dbReference type="Proteomes" id="UP000324832">
    <property type="component" value="Unassembled WGS sequence"/>
</dbReference>
<dbReference type="PROSITE" id="PS51029">
    <property type="entry name" value="MADF"/>
    <property type="match status" value="1"/>
</dbReference>
<name>A0A5E4QHJ8_9NEOP</name>
<gene>
    <name evidence="5" type="ORF">LSINAPIS_LOCUS8362</name>
</gene>
<evidence type="ECO:0000259" key="3">
    <source>
        <dbReference type="PROSITE" id="PS51029"/>
    </source>
</evidence>
<comment type="subcellular location">
    <subcellularLocation>
        <location evidence="1">Nucleus</location>
    </subcellularLocation>
</comment>
<reference evidence="5 6" key="1">
    <citation type="submission" date="2017-07" db="EMBL/GenBank/DDBJ databases">
        <authorList>
            <person name="Talla V."/>
            <person name="Backstrom N."/>
        </authorList>
    </citation>
    <scope>NUCLEOTIDE SEQUENCE [LARGE SCALE GENOMIC DNA]</scope>
</reference>
<dbReference type="InterPro" id="IPR006578">
    <property type="entry name" value="MADF-dom"/>
</dbReference>
<dbReference type="OrthoDB" id="5984255at2759"/>
<dbReference type="InterPro" id="IPR039353">
    <property type="entry name" value="TF_Adf1"/>
</dbReference>
<dbReference type="Pfam" id="PF10545">
    <property type="entry name" value="MADF_DNA_bdg"/>
    <property type="match status" value="1"/>
</dbReference>
<keyword evidence="6" id="KW-1185">Reference proteome</keyword>
<dbReference type="GO" id="GO:0003677">
    <property type="term" value="F:DNA binding"/>
    <property type="evidence" value="ECO:0007669"/>
    <property type="project" value="InterPro"/>
</dbReference>
<feature type="domain" description="MADF" evidence="3">
    <location>
        <begin position="12"/>
        <end position="95"/>
    </location>
</feature>
<proteinExistence type="predicted"/>
<dbReference type="PROSITE" id="PS51031">
    <property type="entry name" value="BESS"/>
    <property type="match status" value="1"/>
</dbReference>
<evidence type="ECO:0000313" key="5">
    <source>
        <dbReference type="EMBL" id="VVC96973.1"/>
    </source>
</evidence>
<dbReference type="PANTHER" id="PTHR12243">
    <property type="entry name" value="MADF DOMAIN TRANSCRIPTION FACTOR"/>
    <property type="match status" value="1"/>
</dbReference>
<sequence length="256" mass="30095">MNFNWSSKEDEQLIEFVRAHEVLYNVKNENHRKKQLKQKLWCEVGEILSKSYSDCHKRWCYVRDYYIRRRGKPGTGGEAARKRSELLSFLDHFPSSQRNSNINVIEVADPGKNTGNNSEHTQENIINRDDNTSFNNESDSNSDTCEKNEEIIKEFKRDFNSVWSNQKRRKYSQNQERFNVLKHLIANRKPSTQNDVLNETDLFFSSMAKIVKKLPRYEQAQLRMQIGELVGNAELRYSHRFNFNCASPRPSTSSSD</sequence>
<evidence type="ECO:0000259" key="2">
    <source>
        <dbReference type="PROSITE" id="PS50090"/>
    </source>
</evidence>
<evidence type="ECO:0000313" key="6">
    <source>
        <dbReference type="Proteomes" id="UP000324832"/>
    </source>
</evidence>
<dbReference type="GO" id="GO:0005634">
    <property type="term" value="C:nucleus"/>
    <property type="evidence" value="ECO:0007669"/>
    <property type="project" value="UniProtKB-SubCell"/>
</dbReference>
<dbReference type="InterPro" id="IPR001005">
    <property type="entry name" value="SANT/Myb"/>
</dbReference>
<dbReference type="PROSITE" id="PS50090">
    <property type="entry name" value="MYB_LIKE"/>
    <property type="match status" value="1"/>
</dbReference>
<feature type="domain" description="BESS" evidence="4">
    <location>
        <begin position="197"/>
        <end position="236"/>
    </location>
</feature>
<dbReference type="EMBL" id="FZQP02002968">
    <property type="protein sequence ID" value="VVC96973.1"/>
    <property type="molecule type" value="Genomic_DNA"/>
</dbReference>
<dbReference type="SMART" id="SM00595">
    <property type="entry name" value="MADF"/>
    <property type="match status" value="1"/>
</dbReference>
<evidence type="ECO:0000256" key="1">
    <source>
        <dbReference type="PROSITE-ProRule" id="PRU00371"/>
    </source>
</evidence>
<feature type="domain" description="Myb-like" evidence="2">
    <location>
        <begin position="1"/>
        <end position="59"/>
    </location>
</feature>
<dbReference type="PANTHER" id="PTHR12243:SF67">
    <property type="entry name" value="COREPRESSOR OF PANGOLIN, ISOFORM A-RELATED"/>
    <property type="match status" value="1"/>
</dbReference>
<evidence type="ECO:0000259" key="4">
    <source>
        <dbReference type="PROSITE" id="PS51031"/>
    </source>
</evidence>
<protein>
    <recommendedName>
        <fullName evidence="7">MADF domain-containing protein</fullName>
    </recommendedName>
</protein>
<keyword evidence="1" id="KW-0539">Nucleus</keyword>